<organism evidence="2 3">
    <name type="scientific">Thermoproteota archaeon</name>
    <dbReference type="NCBI Taxonomy" id="2056631"/>
    <lineage>
        <taxon>Archaea</taxon>
        <taxon>Thermoproteota</taxon>
    </lineage>
</organism>
<dbReference type="Proteomes" id="UP000269499">
    <property type="component" value="Unassembled WGS sequence"/>
</dbReference>
<comment type="caution">
    <text evidence="2">The sequence shown here is derived from an EMBL/GenBank/DDBJ whole genome shotgun (WGS) entry which is preliminary data.</text>
</comment>
<name>A0A497EZF9_9CREN</name>
<keyword evidence="1" id="KW-0812">Transmembrane</keyword>
<sequence length="357" mass="39877">MKIRALTLFIDPEVVKFDLKQLASTIGDLVDDAQRNFGIEIWTKRLALTPQPIKRMTELAENLEIEIPDVIDYISIPIILRSVDDMTRIFEVLSKCKRIFTSICGSEDQLIAFQKLLEIILNKQNPECFIKVSFSIKNHILTPYFPAASAPNGKIGFSGALLYVSDLMNALNNKAPLAQEIENCFNMAMRILDYLAKKLNVENFGVDLSISPWMDDSVAKLLEMISGEEFNKPSTFYAVMKLNDEIKYVSSKCNNCIGFNEIMLPYAEDSRLMELGGKGKLTAYDLLLLSSVCVAGLDVVVLPKMDRKVLRNFLLDAYAILSSKGKPSGIRVILTDKDPGEIAELGFLGSAPVMKLK</sequence>
<accession>A0A497EZF9</accession>
<dbReference type="EMBL" id="QMRA01000136">
    <property type="protein sequence ID" value="RLE52038.1"/>
    <property type="molecule type" value="Genomic_DNA"/>
</dbReference>
<dbReference type="Gene3D" id="3.20.70.20">
    <property type="match status" value="1"/>
</dbReference>
<dbReference type="Pfam" id="PF05167">
    <property type="entry name" value="DUF711"/>
    <property type="match status" value="1"/>
</dbReference>
<feature type="transmembrane region" description="Helical" evidence="1">
    <location>
        <begin position="281"/>
        <end position="302"/>
    </location>
</feature>
<dbReference type="InterPro" id="IPR007841">
    <property type="entry name" value="UPF0210"/>
</dbReference>
<evidence type="ECO:0000313" key="3">
    <source>
        <dbReference type="Proteomes" id="UP000269499"/>
    </source>
</evidence>
<gene>
    <name evidence="2" type="ORF">DRJ26_05145</name>
</gene>
<keyword evidence="1" id="KW-1133">Transmembrane helix</keyword>
<evidence type="ECO:0000256" key="1">
    <source>
        <dbReference type="SAM" id="Phobius"/>
    </source>
</evidence>
<proteinExistence type="predicted"/>
<evidence type="ECO:0008006" key="4">
    <source>
        <dbReference type="Google" id="ProtNLM"/>
    </source>
</evidence>
<dbReference type="PANTHER" id="PTHR37560">
    <property type="entry name" value="UPF0210 PROTEIN SPR0218"/>
    <property type="match status" value="1"/>
</dbReference>
<keyword evidence="1" id="KW-0472">Membrane</keyword>
<protein>
    <recommendedName>
        <fullName evidence="4">DUF711 family protein</fullName>
    </recommendedName>
</protein>
<dbReference type="PANTHER" id="PTHR37560:SF2">
    <property type="entry name" value="DUF711 DOMAIN-CONTAINING PROTEIN"/>
    <property type="match status" value="1"/>
</dbReference>
<dbReference type="SUPFAM" id="SSF51998">
    <property type="entry name" value="PFL-like glycyl radical enzymes"/>
    <property type="match status" value="1"/>
</dbReference>
<reference evidence="2 3" key="1">
    <citation type="submission" date="2018-06" db="EMBL/GenBank/DDBJ databases">
        <title>Extensive metabolic versatility and redundancy in microbially diverse, dynamic hydrothermal sediments.</title>
        <authorList>
            <person name="Dombrowski N."/>
            <person name="Teske A."/>
            <person name="Baker B.J."/>
        </authorList>
    </citation>
    <scope>NUCLEOTIDE SEQUENCE [LARGE SCALE GENOMIC DNA]</scope>
    <source>
        <strain evidence="2">B20_G2</strain>
    </source>
</reference>
<evidence type="ECO:0000313" key="2">
    <source>
        <dbReference type="EMBL" id="RLE52038.1"/>
    </source>
</evidence>
<dbReference type="AlphaFoldDB" id="A0A497EZF9"/>